<organism evidence="2 3">
    <name type="scientific">Methylovulum psychrotolerans</name>
    <dbReference type="NCBI Taxonomy" id="1704499"/>
    <lineage>
        <taxon>Bacteria</taxon>
        <taxon>Pseudomonadati</taxon>
        <taxon>Pseudomonadota</taxon>
        <taxon>Gammaproteobacteria</taxon>
        <taxon>Methylococcales</taxon>
        <taxon>Methylococcaceae</taxon>
        <taxon>Methylovulum</taxon>
    </lineage>
</organism>
<keyword evidence="1" id="KW-0472">Membrane</keyword>
<accession>A0A1Z4C4U3</accession>
<protein>
    <submittedName>
        <fullName evidence="2">Uncharacterized protein</fullName>
    </submittedName>
</protein>
<dbReference type="AlphaFoldDB" id="A0A1Z4C4U3"/>
<keyword evidence="3" id="KW-1185">Reference proteome</keyword>
<keyword evidence="1" id="KW-1133">Transmembrane helix</keyword>
<dbReference type="KEGG" id="mpsy:CEK71_22260"/>
<dbReference type="OrthoDB" id="5416355at2"/>
<reference evidence="2 3" key="1">
    <citation type="submission" date="2017-06" db="EMBL/GenBank/DDBJ databases">
        <title>Genome Sequencing of the methanotroph Methylovulum psychrotolerants str. HV10-M2 isolated from a high-altitude environment.</title>
        <authorList>
            <person name="Mateos-Rivera A."/>
        </authorList>
    </citation>
    <scope>NUCLEOTIDE SEQUENCE [LARGE SCALE GENOMIC DNA]</scope>
    <source>
        <strain evidence="2 3">HV10_M2</strain>
    </source>
</reference>
<feature type="transmembrane region" description="Helical" evidence="1">
    <location>
        <begin position="41"/>
        <end position="59"/>
    </location>
</feature>
<sequence length="70" mass="7740">MTGLNAMLLTEFAPFIEDFVAGLDAGLAADTGSRLTNKQKYWLVFCLMGMLLTNSLCWAKSPQTARRQPN</sequence>
<dbReference type="RefSeq" id="WP_088621423.1">
    <property type="nucleotide sequence ID" value="NZ_CP022129.1"/>
</dbReference>
<dbReference type="Proteomes" id="UP000197019">
    <property type="component" value="Chromosome"/>
</dbReference>
<evidence type="ECO:0000313" key="3">
    <source>
        <dbReference type="Proteomes" id="UP000197019"/>
    </source>
</evidence>
<evidence type="ECO:0000313" key="2">
    <source>
        <dbReference type="EMBL" id="ASF48561.1"/>
    </source>
</evidence>
<gene>
    <name evidence="2" type="ORF">CEK71_22260</name>
</gene>
<proteinExistence type="predicted"/>
<dbReference type="EMBL" id="CP022129">
    <property type="protein sequence ID" value="ASF48561.1"/>
    <property type="molecule type" value="Genomic_DNA"/>
</dbReference>
<name>A0A1Z4C4U3_9GAMM</name>
<evidence type="ECO:0000256" key="1">
    <source>
        <dbReference type="SAM" id="Phobius"/>
    </source>
</evidence>
<keyword evidence="1" id="KW-0812">Transmembrane</keyword>